<dbReference type="RefSeq" id="WP_330929128.1">
    <property type="nucleotide sequence ID" value="NZ_CP119075.1"/>
</dbReference>
<protein>
    <submittedName>
        <fullName evidence="1">Uncharacterized protein</fullName>
    </submittedName>
</protein>
<dbReference type="KEGG" id="slom:PXH66_14230"/>
<sequence length="205" mass="22692">MNYIFGRAVRCGVILVLMLLPTSAGLATSLRPITFPELATRAEDVVHARVTRVHAFADVYEGRPLVRTAVEFEVLASVDGVVRERGLTLRFLGGSVGNKTMRVDGMPTFRRGEEVVLFLHQGERQACPLVGWGNGRYNVVREPASGASYLTRDDGRVLPTIEAVDQRLRTGPQSERLDAEDGARVSLERFLAAVKTERERKARSE</sequence>
<gene>
    <name evidence="1" type="ORF">PXH66_14230</name>
</gene>
<evidence type="ECO:0000313" key="1">
    <source>
        <dbReference type="EMBL" id="WED63494.1"/>
    </source>
</evidence>
<dbReference type="EMBL" id="CP119075">
    <property type="protein sequence ID" value="WED63494.1"/>
    <property type="molecule type" value="Genomic_DNA"/>
</dbReference>
<organism evidence="1 2">
    <name type="scientific">Synoicihabitans lomoniglobus</name>
    <dbReference type="NCBI Taxonomy" id="2909285"/>
    <lineage>
        <taxon>Bacteria</taxon>
        <taxon>Pseudomonadati</taxon>
        <taxon>Verrucomicrobiota</taxon>
        <taxon>Opitutia</taxon>
        <taxon>Opitutales</taxon>
        <taxon>Opitutaceae</taxon>
        <taxon>Synoicihabitans</taxon>
    </lineage>
</organism>
<proteinExistence type="predicted"/>
<reference evidence="1" key="1">
    <citation type="submission" date="2023-03" db="EMBL/GenBank/DDBJ databases">
        <title>Lomoglobus Profundus gen. nov., sp. nov., a novel member of the phylum Verrucomicrobia, isolated from deep-marine sediment of South China Sea.</title>
        <authorList>
            <person name="Ahmad T."/>
            <person name="Ishaq S.E."/>
            <person name="Wang F."/>
        </authorList>
    </citation>
    <scope>NUCLEOTIDE SEQUENCE</scope>
    <source>
        <strain evidence="1">LMO-M01</strain>
    </source>
</reference>
<keyword evidence="2" id="KW-1185">Reference proteome</keyword>
<dbReference type="Proteomes" id="UP001218638">
    <property type="component" value="Chromosome"/>
</dbReference>
<name>A0AAE9ZUW6_9BACT</name>
<accession>A0AAE9ZUW6</accession>
<dbReference type="AlphaFoldDB" id="A0AAE9ZUW6"/>
<evidence type="ECO:0000313" key="2">
    <source>
        <dbReference type="Proteomes" id="UP001218638"/>
    </source>
</evidence>